<keyword evidence="6" id="KW-1185">Reference proteome</keyword>
<evidence type="ECO:0000259" key="4">
    <source>
        <dbReference type="Pfam" id="PF24970"/>
    </source>
</evidence>
<dbReference type="SUPFAM" id="SSF48371">
    <property type="entry name" value="ARM repeat"/>
    <property type="match status" value="1"/>
</dbReference>
<gene>
    <name evidence="5" type="ORF">WJX84_005420</name>
</gene>
<reference evidence="5 6" key="1">
    <citation type="journal article" date="2024" name="Nat. Commun.">
        <title>Phylogenomics reveals the evolutionary origins of lichenization in chlorophyte algae.</title>
        <authorList>
            <person name="Puginier C."/>
            <person name="Libourel C."/>
            <person name="Otte J."/>
            <person name="Skaloud P."/>
            <person name="Haon M."/>
            <person name="Grisel S."/>
            <person name="Petersen M."/>
            <person name="Berrin J.G."/>
            <person name="Delaux P.M."/>
            <person name="Dal Grande F."/>
            <person name="Keller J."/>
        </authorList>
    </citation>
    <scope>NUCLEOTIDE SEQUENCE [LARGE SCALE GENOMIC DNA]</scope>
    <source>
        <strain evidence="5 6">SAG 2523</strain>
    </source>
</reference>
<dbReference type="InterPro" id="IPR056981">
    <property type="entry name" value="HEAT_ULK4_RUNKEL"/>
</dbReference>
<comment type="caution">
    <text evidence="5">The sequence shown here is derived from an EMBL/GenBank/DDBJ whole genome shotgun (WGS) entry which is preliminary data.</text>
</comment>
<feature type="domain" description="Serine/threonine-protein kinase ULK4/RUNKEL HEAT repeats" evidence="3">
    <location>
        <begin position="602"/>
        <end position="731"/>
    </location>
</feature>
<feature type="domain" description="RUNKEL ARM-repeat" evidence="4">
    <location>
        <begin position="740"/>
        <end position="816"/>
    </location>
</feature>
<dbReference type="InterPro" id="IPR016024">
    <property type="entry name" value="ARM-type_fold"/>
</dbReference>
<dbReference type="PANTHER" id="PTHR46562:SF1">
    <property type="entry name" value="SERINE_THREONINE-PROTEIN KINASE ULK4"/>
    <property type="match status" value="1"/>
</dbReference>
<keyword evidence="1" id="KW-0175">Coiled coil</keyword>
<sequence>MPEEPAFEAFVTANQLRPVAPAPHKRSLDQVRESGVDVLRLSCIVRNNLEAEAEGGDYNAASTTGAPLNDVQINHQDAELDFDAKASEQGARSTPPLQRQSPGSAGLRDSGPETSGPTPADSDFARQGPSDDPPSAEPILPASAPRHSTVSMAAAGAPEEVVKAPETDDAQHLASLVWHASDLAVKPIVANRRIERLPEPRWDPRAIPFAILTMQQMMAAGQHDLERFLTDIYRVISSTANPLKDKVNVLAYLETLCIDTGAANQLVNSSLAILFVRMLRTSRAPALRVRLASVLGLLVRHATYIADELSQSGIIDVLAEGLRDENERVRRRMMATLGELLFYAATQNQARRKTSPSLQRWEGMWHASCMEGSNPRVWQVADTVFTSITRLLRPNEDDIAQHYAVKTIENLVSQGGMWASKFSSQEVANALLAILATERKGEAPRFTAASTLSRLAHHSEDILAHTLAQTGTGLIISGIRDSNAGIQRPMMNVLNLALSHPRLSAWTQSLLQDGAPLMDGLAALLDSSSSPLRAKAILALALLTQLSPTWLLAAFRKGILTQVEKLQKEKEAYISEAAGVLRAEVAATVPHIIQQLTFVPNSAHLSHFKADLLHALEAITAQADLLLDLRGPVLESLVPALAQAIRGEQESGDARFLCLKLLCDITLPFLASDGQEASGADSESMAVGGVVDSAVRDSLLPLMPELLEEPEPMPLYAQKLLTHLLDASPAWADDLRRLGLVSRFFDFLGLDEANNNVHNIRLCRQIVAAGAAPAPVISQLQAVDKVGAVLAYAAENSVDTFLEPVLELSLALLDQEAVALEQNLPGAGELKMLAPALLLLLELCQHSDAAIAEAAAVCTARIASLHPSEAAGLLLCDDGINNLSAAIGMQLESGGNLLVQQHLLNSLSTACRTCPNATLTPGQVEQLQHVMQALAINNEQIKSALSICPAAHGPLHEGVVVSFC</sequence>
<dbReference type="Proteomes" id="UP001485043">
    <property type="component" value="Unassembled WGS sequence"/>
</dbReference>
<dbReference type="InterPro" id="IPR044591">
    <property type="entry name" value="RUK"/>
</dbReference>
<dbReference type="EMBL" id="JALJOV010001009">
    <property type="protein sequence ID" value="KAK9856467.1"/>
    <property type="molecule type" value="Genomic_DNA"/>
</dbReference>
<evidence type="ECO:0000256" key="1">
    <source>
        <dbReference type="SAM" id="Coils"/>
    </source>
</evidence>
<evidence type="ECO:0000259" key="3">
    <source>
        <dbReference type="Pfam" id="PF23606"/>
    </source>
</evidence>
<protein>
    <submittedName>
        <fullName evidence="5">Uncharacterized protein</fullName>
    </submittedName>
</protein>
<feature type="coiled-coil region" evidence="1">
    <location>
        <begin position="556"/>
        <end position="583"/>
    </location>
</feature>
<evidence type="ECO:0000313" key="5">
    <source>
        <dbReference type="EMBL" id="KAK9856467.1"/>
    </source>
</evidence>
<feature type="compositionally biased region" description="Polar residues" evidence="2">
    <location>
        <begin position="60"/>
        <end position="75"/>
    </location>
</feature>
<dbReference type="GO" id="GO:0008017">
    <property type="term" value="F:microtubule binding"/>
    <property type="evidence" value="ECO:0007669"/>
    <property type="project" value="InterPro"/>
</dbReference>
<accession>A0AAW1SRP4</accession>
<dbReference type="AlphaFoldDB" id="A0AAW1SRP4"/>
<name>A0AAW1SRP4_9CHLO</name>
<organism evidence="5 6">
    <name type="scientific">Apatococcus fuscideae</name>
    <dbReference type="NCBI Taxonomy" id="2026836"/>
    <lineage>
        <taxon>Eukaryota</taxon>
        <taxon>Viridiplantae</taxon>
        <taxon>Chlorophyta</taxon>
        <taxon>core chlorophytes</taxon>
        <taxon>Trebouxiophyceae</taxon>
        <taxon>Chlorellales</taxon>
        <taxon>Chlorellaceae</taxon>
        <taxon>Apatococcus</taxon>
    </lineage>
</organism>
<dbReference type="GO" id="GO:0000914">
    <property type="term" value="P:phragmoplast assembly"/>
    <property type="evidence" value="ECO:0007669"/>
    <property type="project" value="InterPro"/>
</dbReference>
<dbReference type="PANTHER" id="PTHR46562">
    <property type="entry name" value="SERINE/THREONINE-KINASE ULK4-LIKE PROTEIN-RELATED"/>
    <property type="match status" value="1"/>
</dbReference>
<evidence type="ECO:0000313" key="6">
    <source>
        <dbReference type="Proteomes" id="UP001485043"/>
    </source>
</evidence>
<dbReference type="InterPro" id="IPR056980">
    <property type="entry name" value="ARM_RUK"/>
</dbReference>
<evidence type="ECO:0000256" key="2">
    <source>
        <dbReference type="SAM" id="MobiDB-lite"/>
    </source>
</evidence>
<dbReference type="InterPro" id="IPR011989">
    <property type="entry name" value="ARM-like"/>
</dbReference>
<dbReference type="Gene3D" id="1.25.10.10">
    <property type="entry name" value="Leucine-rich Repeat Variant"/>
    <property type="match status" value="2"/>
</dbReference>
<feature type="compositionally biased region" description="Basic and acidic residues" evidence="2">
    <location>
        <begin position="76"/>
        <end position="86"/>
    </location>
</feature>
<dbReference type="Pfam" id="PF23606">
    <property type="entry name" value="HEAT_ULK4"/>
    <property type="match status" value="1"/>
</dbReference>
<feature type="region of interest" description="Disordered" evidence="2">
    <location>
        <begin position="51"/>
        <end position="150"/>
    </location>
</feature>
<feature type="compositionally biased region" description="Polar residues" evidence="2">
    <location>
        <begin position="90"/>
        <end position="103"/>
    </location>
</feature>
<proteinExistence type="predicted"/>
<dbReference type="Pfam" id="PF24970">
    <property type="entry name" value="ARM_RUK"/>
    <property type="match status" value="1"/>
</dbReference>